<accession>A0A6J7N264</accession>
<dbReference type="AlphaFoldDB" id="A0A6J7N264"/>
<evidence type="ECO:0000313" key="1">
    <source>
        <dbReference type="EMBL" id="CAB4987421.1"/>
    </source>
</evidence>
<proteinExistence type="predicted"/>
<dbReference type="EMBL" id="CAFBPF010000010">
    <property type="protein sequence ID" value="CAB5001754.1"/>
    <property type="molecule type" value="Genomic_DNA"/>
</dbReference>
<sequence>MSITTPARSRLGTISVTKSATPMLTGTAISRAIAEMTSVP</sequence>
<gene>
    <name evidence="1" type="ORF">UFOPK3974_00746</name>
    <name evidence="2" type="ORF">UFOPK4071_00171</name>
</gene>
<dbReference type="EMBL" id="CAFBOR010000091">
    <property type="protein sequence ID" value="CAB4987421.1"/>
    <property type="molecule type" value="Genomic_DNA"/>
</dbReference>
<protein>
    <submittedName>
        <fullName evidence="1">Unannotated protein</fullName>
    </submittedName>
</protein>
<organism evidence="1">
    <name type="scientific">freshwater metagenome</name>
    <dbReference type="NCBI Taxonomy" id="449393"/>
    <lineage>
        <taxon>unclassified sequences</taxon>
        <taxon>metagenomes</taxon>
        <taxon>ecological metagenomes</taxon>
    </lineage>
</organism>
<evidence type="ECO:0000313" key="2">
    <source>
        <dbReference type="EMBL" id="CAB5001754.1"/>
    </source>
</evidence>
<name>A0A6J7N264_9ZZZZ</name>
<reference evidence="1" key="1">
    <citation type="submission" date="2020-05" db="EMBL/GenBank/DDBJ databases">
        <authorList>
            <person name="Chiriac C."/>
            <person name="Salcher M."/>
            <person name="Ghai R."/>
            <person name="Kavagutti S V."/>
        </authorList>
    </citation>
    <scope>NUCLEOTIDE SEQUENCE</scope>
</reference>